<evidence type="ECO:0000256" key="5">
    <source>
        <dbReference type="ARBA" id="ARBA00022840"/>
    </source>
</evidence>
<dbReference type="HOGENOM" id="CLU_014658_3_1_3"/>
<dbReference type="Pfam" id="PF13537">
    <property type="entry name" value="GATase_7"/>
    <property type="match status" value="1"/>
</dbReference>
<accession>B0C9Z5</accession>
<reference evidence="10 11" key="1">
    <citation type="journal article" date="2008" name="Proc. Natl. Acad. Sci. U.S.A.">
        <title>Niche adaptation and genome expansion in the chlorophyll d-producing cyanobacterium Acaryochloris marina.</title>
        <authorList>
            <person name="Swingley W.D."/>
            <person name="Chen M."/>
            <person name="Cheung P.C."/>
            <person name="Conrad A.L."/>
            <person name="Dejesa L.C."/>
            <person name="Hao J."/>
            <person name="Honchak B.M."/>
            <person name="Karbach L.E."/>
            <person name="Kurdoglu A."/>
            <person name="Lahiri S."/>
            <person name="Mastrian S.D."/>
            <person name="Miyashita H."/>
            <person name="Page L."/>
            <person name="Ramakrishna P."/>
            <person name="Satoh S."/>
            <person name="Sattley W.M."/>
            <person name="Shimada Y."/>
            <person name="Taylor H.L."/>
            <person name="Tomo T."/>
            <person name="Tsuchiya T."/>
            <person name="Wang Z.T."/>
            <person name="Raymond J."/>
            <person name="Mimuro M."/>
            <person name="Blankenship R.E."/>
            <person name="Touchman J.W."/>
        </authorList>
    </citation>
    <scope>NUCLEOTIDE SEQUENCE [LARGE SCALE GENOMIC DNA]</scope>
    <source>
        <strain evidence="11">MBIC 11017</strain>
    </source>
</reference>
<comment type="pathway">
    <text evidence="1">Amino-acid biosynthesis; L-asparagine biosynthesis; L-asparagine from L-aspartate (L-Gln route): step 1/1.</text>
</comment>
<evidence type="ECO:0000256" key="3">
    <source>
        <dbReference type="ARBA" id="ARBA00012737"/>
    </source>
</evidence>
<dbReference type="InterPro" id="IPR001962">
    <property type="entry name" value="Asn_synthase"/>
</dbReference>
<dbReference type="GO" id="GO:0006529">
    <property type="term" value="P:asparagine biosynthetic process"/>
    <property type="evidence" value="ECO:0007669"/>
    <property type="project" value="UniProtKB-KW"/>
</dbReference>
<dbReference type="OrthoDB" id="9763290at2"/>
<evidence type="ECO:0000256" key="4">
    <source>
        <dbReference type="ARBA" id="ARBA00022741"/>
    </source>
</evidence>
<feature type="binding site" evidence="8">
    <location>
        <position position="278"/>
    </location>
    <ligand>
        <name>ATP</name>
        <dbReference type="ChEBI" id="CHEBI:30616"/>
    </ligand>
</feature>
<dbReference type="EMBL" id="CP000828">
    <property type="protein sequence ID" value="ABW25435.1"/>
    <property type="molecule type" value="Genomic_DNA"/>
</dbReference>
<dbReference type="PANTHER" id="PTHR43284">
    <property type="entry name" value="ASPARAGINE SYNTHETASE (GLUTAMINE-HYDROLYZING)"/>
    <property type="match status" value="1"/>
</dbReference>
<sequence length="603" mass="69271">MLPRCNKNCSRLKRMSEITGCLSIEEEVHSSPLTYSSCKNSSYKSRIPGESSWTSQDRYCWLQYSRNLSNQQNDVASQPIRSHCGRYVLVFSGHINNHLEIRRGLRNQIWKGNSDVETLVEGLAQRNTSLLVDLRGVFAFAFYDTETRQLLLARDRLGVKSLWWQKQDTKLCFSSNVRQLFQDKLKLAPSCVSHYLSFGYYPMEGELGEGIYPLPPGTLMRIGPDSSPTFLRWWPPSPRPDWTPLPIKRRRDAVKLIRQELERVIQEHISSDRPINCLLTNDSSSKIVAALAAQHSSKPIKTFSVHIQDSSIPKNGITDFANHIGAFHQEIYISSKEYIEFFTKAIKTLELPSFQAAHSCVIGNALKRSGVQTIMFGFESQKALGVHLSGLVLMARLARLRVFELWPKVMQVMNSRLFSMAEDAPWLDAWHLLLAGHRLATNAELKTTNLQALDWPKPPSCRLTQFLPRIFWNDLFGYVEPFLLRDIDQMERIVGIETKLPLFDHRLLELLLRIPEAFYLMSWDRSLLEIACQDLLPRWIMRSKMSLKNVSLTGKHMEKLQSEVILSIFNEVNPIPTQILNKERNIDSLLYQNNLPLITSNLG</sequence>
<comment type="catalytic activity">
    <reaction evidence="7">
        <text>L-aspartate + L-glutamine + ATP + H2O = L-asparagine + L-glutamate + AMP + diphosphate + H(+)</text>
        <dbReference type="Rhea" id="RHEA:12228"/>
        <dbReference type="ChEBI" id="CHEBI:15377"/>
        <dbReference type="ChEBI" id="CHEBI:15378"/>
        <dbReference type="ChEBI" id="CHEBI:29985"/>
        <dbReference type="ChEBI" id="CHEBI:29991"/>
        <dbReference type="ChEBI" id="CHEBI:30616"/>
        <dbReference type="ChEBI" id="CHEBI:33019"/>
        <dbReference type="ChEBI" id="CHEBI:58048"/>
        <dbReference type="ChEBI" id="CHEBI:58359"/>
        <dbReference type="ChEBI" id="CHEBI:456215"/>
        <dbReference type="EC" id="6.3.5.4"/>
    </reaction>
</comment>
<dbReference type="InterPro" id="IPR029055">
    <property type="entry name" value="Ntn_hydrolases_N"/>
</dbReference>
<protein>
    <recommendedName>
        <fullName evidence="3">asparagine synthase (glutamine-hydrolyzing)</fullName>
        <ecNumber evidence="3">6.3.5.4</ecNumber>
    </recommendedName>
</protein>
<dbReference type="PIRSF" id="PIRSF001589">
    <property type="entry name" value="Asn_synthetase_glu-h"/>
    <property type="match status" value="1"/>
</dbReference>
<evidence type="ECO:0000256" key="1">
    <source>
        <dbReference type="ARBA" id="ARBA00005187"/>
    </source>
</evidence>
<keyword evidence="6" id="KW-0061">Asparagine biosynthesis</keyword>
<keyword evidence="11" id="KW-1185">Reference proteome</keyword>
<dbReference type="Pfam" id="PF00733">
    <property type="entry name" value="Asn_synthase"/>
    <property type="match status" value="1"/>
</dbReference>
<dbReference type="Proteomes" id="UP000000268">
    <property type="component" value="Chromosome"/>
</dbReference>
<dbReference type="InterPro" id="IPR017932">
    <property type="entry name" value="GATase_2_dom"/>
</dbReference>
<dbReference type="GO" id="GO:0004066">
    <property type="term" value="F:asparagine synthase (glutamine-hydrolyzing) activity"/>
    <property type="evidence" value="ECO:0007669"/>
    <property type="project" value="UniProtKB-EC"/>
</dbReference>
<dbReference type="STRING" id="329726.AM1_0378"/>
<gene>
    <name evidence="10" type="ordered locus">AM1_0378</name>
</gene>
<dbReference type="GO" id="GO:0005524">
    <property type="term" value="F:ATP binding"/>
    <property type="evidence" value="ECO:0007669"/>
    <property type="project" value="UniProtKB-KW"/>
</dbReference>
<dbReference type="AlphaFoldDB" id="B0C9Z5"/>
<dbReference type="eggNOG" id="COG0367">
    <property type="taxonomic scope" value="Bacteria"/>
</dbReference>
<dbReference type="PROSITE" id="PS51278">
    <property type="entry name" value="GATASE_TYPE_2"/>
    <property type="match status" value="1"/>
</dbReference>
<evidence type="ECO:0000313" key="11">
    <source>
        <dbReference type="Proteomes" id="UP000000268"/>
    </source>
</evidence>
<evidence type="ECO:0000256" key="6">
    <source>
        <dbReference type="ARBA" id="ARBA00022888"/>
    </source>
</evidence>
<comment type="similarity">
    <text evidence="2">Belongs to the asparagine synthetase family.</text>
</comment>
<dbReference type="EC" id="6.3.5.4" evidence="3"/>
<dbReference type="KEGG" id="amr:AM1_0378"/>
<dbReference type="InterPro" id="IPR051786">
    <property type="entry name" value="ASN_synthetase/amidase"/>
</dbReference>
<evidence type="ECO:0000256" key="7">
    <source>
        <dbReference type="ARBA" id="ARBA00048741"/>
    </source>
</evidence>
<feature type="binding site" evidence="8">
    <location>
        <position position="305"/>
    </location>
    <ligand>
        <name>ATP</name>
        <dbReference type="ChEBI" id="CHEBI:30616"/>
    </ligand>
</feature>
<evidence type="ECO:0000259" key="9">
    <source>
        <dbReference type="PROSITE" id="PS51278"/>
    </source>
</evidence>
<evidence type="ECO:0000256" key="2">
    <source>
        <dbReference type="ARBA" id="ARBA00005752"/>
    </source>
</evidence>
<dbReference type="PANTHER" id="PTHR43284:SF1">
    <property type="entry name" value="ASPARAGINE SYNTHETASE"/>
    <property type="match status" value="1"/>
</dbReference>
<dbReference type="SUPFAM" id="SSF56235">
    <property type="entry name" value="N-terminal nucleophile aminohydrolases (Ntn hydrolases)"/>
    <property type="match status" value="1"/>
</dbReference>
<dbReference type="Gene3D" id="3.60.20.10">
    <property type="entry name" value="Glutamine Phosphoribosylpyrophosphate, subunit 1, domain 1"/>
    <property type="match status" value="1"/>
</dbReference>
<keyword evidence="5 8" id="KW-0067">ATP-binding</keyword>
<dbReference type="SUPFAM" id="SSF52402">
    <property type="entry name" value="Adenine nucleotide alpha hydrolases-like"/>
    <property type="match status" value="1"/>
</dbReference>
<feature type="domain" description="Glutamine amidotransferase type-2" evidence="9">
    <location>
        <begin position="9"/>
        <end position="225"/>
    </location>
</feature>
<feature type="binding site" evidence="8">
    <location>
        <position position="115"/>
    </location>
    <ligand>
        <name>L-glutamine</name>
        <dbReference type="ChEBI" id="CHEBI:58359"/>
    </ligand>
</feature>
<organism evidence="10 11">
    <name type="scientific">Acaryochloris marina (strain MBIC 11017)</name>
    <dbReference type="NCBI Taxonomy" id="329726"/>
    <lineage>
        <taxon>Bacteria</taxon>
        <taxon>Bacillati</taxon>
        <taxon>Cyanobacteriota</taxon>
        <taxon>Cyanophyceae</taxon>
        <taxon>Acaryochloridales</taxon>
        <taxon>Acaryochloridaceae</taxon>
        <taxon>Acaryochloris</taxon>
    </lineage>
</organism>
<keyword evidence="4 8" id="KW-0547">Nucleotide-binding</keyword>
<evidence type="ECO:0000313" key="10">
    <source>
        <dbReference type="EMBL" id="ABW25435.1"/>
    </source>
</evidence>
<dbReference type="InterPro" id="IPR014729">
    <property type="entry name" value="Rossmann-like_a/b/a_fold"/>
</dbReference>
<proteinExistence type="inferred from homology"/>
<name>B0C9Z5_ACAM1</name>
<dbReference type="Gene3D" id="3.40.50.620">
    <property type="entry name" value="HUPs"/>
    <property type="match status" value="1"/>
</dbReference>
<keyword evidence="6" id="KW-0028">Amino-acid biosynthesis</keyword>
<dbReference type="InterPro" id="IPR006426">
    <property type="entry name" value="Asn_synth_AEB"/>
</dbReference>
<evidence type="ECO:0000256" key="8">
    <source>
        <dbReference type="PIRSR" id="PIRSR001589-2"/>
    </source>
</evidence>